<dbReference type="EMBL" id="MU275944">
    <property type="protein sequence ID" value="KAI0045704.1"/>
    <property type="molecule type" value="Genomic_DNA"/>
</dbReference>
<dbReference type="Proteomes" id="UP000814033">
    <property type="component" value="Unassembled WGS sequence"/>
</dbReference>
<sequence length="62" mass="7002">MRYRSHQCTGQQASSSLACSVEIWSRYSRTSSEVRNLTHVECCVGKDNAQSVERAHTNGRIE</sequence>
<name>A0ACB8RNY6_9AGAM</name>
<proteinExistence type="predicted"/>
<evidence type="ECO:0000313" key="2">
    <source>
        <dbReference type="Proteomes" id="UP000814033"/>
    </source>
</evidence>
<comment type="caution">
    <text evidence="1">The sequence shown here is derived from an EMBL/GenBank/DDBJ whole genome shotgun (WGS) entry which is preliminary data.</text>
</comment>
<gene>
    <name evidence="1" type="ORF">FA95DRAFT_95237</name>
</gene>
<evidence type="ECO:0000313" key="1">
    <source>
        <dbReference type="EMBL" id="KAI0045704.1"/>
    </source>
</evidence>
<reference evidence="1" key="1">
    <citation type="submission" date="2021-02" db="EMBL/GenBank/DDBJ databases">
        <authorList>
            <consortium name="DOE Joint Genome Institute"/>
            <person name="Ahrendt S."/>
            <person name="Looney B.P."/>
            <person name="Miyauchi S."/>
            <person name="Morin E."/>
            <person name="Drula E."/>
            <person name="Courty P.E."/>
            <person name="Chicoki N."/>
            <person name="Fauchery L."/>
            <person name="Kohler A."/>
            <person name="Kuo A."/>
            <person name="Labutti K."/>
            <person name="Pangilinan J."/>
            <person name="Lipzen A."/>
            <person name="Riley R."/>
            <person name="Andreopoulos W."/>
            <person name="He G."/>
            <person name="Johnson J."/>
            <person name="Barry K.W."/>
            <person name="Grigoriev I.V."/>
            <person name="Nagy L."/>
            <person name="Hibbett D."/>
            <person name="Henrissat B."/>
            <person name="Matheny P.B."/>
            <person name="Labbe J."/>
            <person name="Martin F."/>
        </authorList>
    </citation>
    <scope>NUCLEOTIDE SEQUENCE</scope>
    <source>
        <strain evidence="1">FP105234-sp</strain>
    </source>
</reference>
<keyword evidence="2" id="KW-1185">Reference proteome</keyword>
<organism evidence="1 2">
    <name type="scientific">Auriscalpium vulgare</name>
    <dbReference type="NCBI Taxonomy" id="40419"/>
    <lineage>
        <taxon>Eukaryota</taxon>
        <taxon>Fungi</taxon>
        <taxon>Dikarya</taxon>
        <taxon>Basidiomycota</taxon>
        <taxon>Agaricomycotina</taxon>
        <taxon>Agaricomycetes</taxon>
        <taxon>Russulales</taxon>
        <taxon>Auriscalpiaceae</taxon>
        <taxon>Auriscalpium</taxon>
    </lineage>
</organism>
<protein>
    <submittedName>
        <fullName evidence="1">Uncharacterized protein</fullName>
    </submittedName>
</protein>
<accession>A0ACB8RNY6</accession>
<reference evidence="1" key="2">
    <citation type="journal article" date="2022" name="New Phytol.">
        <title>Evolutionary transition to the ectomycorrhizal habit in the genomes of a hyperdiverse lineage of mushroom-forming fungi.</title>
        <authorList>
            <person name="Looney B."/>
            <person name="Miyauchi S."/>
            <person name="Morin E."/>
            <person name="Drula E."/>
            <person name="Courty P.E."/>
            <person name="Kohler A."/>
            <person name="Kuo A."/>
            <person name="LaButti K."/>
            <person name="Pangilinan J."/>
            <person name="Lipzen A."/>
            <person name="Riley R."/>
            <person name="Andreopoulos W."/>
            <person name="He G."/>
            <person name="Johnson J."/>
            <person name="Nolan M."/>
            <person name="Tritt A."/>
            <person name="Barry K.W."/>
            <person name="Grigoriev I.V."/>
            <person name="Nagy L.G."/>
            <person name="Hibbett D."/>
            <person name="Henrissat B."/>
            <person name="Matheny P.B."/>
            <person name="Labbe J."/>
            <person name="Martin F.M."/>
        </authorList>
    </citation>
    <scope>NUCLEOTIDE SEQUENCE</scope>
    <source>
        <strain evidence="1">FP105234-sp</strain>
    </source>
</reference>